<evidence type="ECO:0000313" key="2">
    <source>
        <dbReference type="Proteomes" id="UP000191554"/>
    </source>
</evidence>
<dbReference type="Proteomes" id="UP000191554">
    <property type="component" value="Unassembled WGS sequence"/>
</dbReference>
<dbReference type="STRING" id="48256.CLHUN_27520"/>
<evidence type="ECO:0000313" key="1">
    <source>
        <dbReference type="EMBL" id="OPX43407.1"/>
    </source>
</evidence>
<sequence>MNNHMGSMIGEKLSTAWVDYIPGRFFIFKEGFKYV</sequence>
<accession>A0A1V4SJH8</accession>
<reference evidence="1 2" key="1">
    <citation type="submission" date="2017-03" db="EMBL/GenBank/DDBJ databases">
        <title>Genome sequence of Clostridium hungatei DSM 14427.</title>
        <authorList>
            <person name="Poehlein A."/>
            <person name="Daniel R."/>
        </authorList>
    </citation>
    <scope>NUCLEOTIDE SEQUENCE [LARGE SCALE GENOMIC DNA]</scope>
    <source>
        <strain evidence="1 2">DSM 14427</strain>
    </source>
</reference>
<organism evidence="1 2">
    <name type="scientific">Ruminiclostridium hungatei</name>
    <name type="common">Clostridium hungatei</name>
    <dbReference type="NCBI Taxonomy" id="48256"/>
    <lineage>
        <taxon>Bacteria</taxon>
        <taxon>Bacillati</taxon>
        <taxon>Bacillota</taxon>
        <taxon>Clostridia</taxon>
        <taxon>Eubacteriales</taxon>
        <taxon>Oscillospiraceae</taxon>
        <taxon>Ruminiclostridium</taxon>
    </lineage>
</organism>
<name>A0A1V4SJH8_RUMHU</name>
<comment type="caution">
    <text evidence="1">The sequence shown here is derived from an EMBL/GenBank/DDBJ whole genome shotgun (WGS) entry which is preliminary data.</text>
</comment>
<protein>
    <submittedName>
        <fullName evidence="1">Uncharacterized protein</fullName>
    </submittedName>
</protein>
<keyword evidence="2" id="KW-1185">Reference proteome</keyword>
<gene>
    <name evidence="1" type="ORF">CLHUN_27520</name>
</gene>
<dbReference type="EMBL" id="MZGX01000018">
    <property type="protein sequence ID" value="OPX43407.1"/>
    <property type="molecule type" value="Genomic_DNA"/>
</dbReference>
<proteinExistence type="predicted"/>
<dbReference type="AlphaFoldDB" id="A0A1V4SJH8"/>